<comment type="similarity">
    <text evidence="1">Belongs to the 4-hydroxybenzoyl-CoA thioesterase family.</text>
</comment>
<dbReference type="InterPro" id="IPR050563">
    <property type="entry name" value="4-hydroxybenzoyl-CoA_TE"/>
</dbReference>
<dbReference type="GO" id="GO:0047617">
    <property type="term" value="F:fatty acyl-CoA hydrolase activity"/>
    <property type="evidence" value="ECO:0007669"/>
    <property type="project" value="TreeGrafter"/>
</dbReference>
<dbReference type="PANTHER" id="PTHR31793">
    <property type="entry name" value="4-HYDROXYBENZOYL-COA THIOESTERASE FAMILY MEMBER"/>
    <property type="match status" value="1"/>
</dbReference>
<dbReference type="OrthoDB" id="9799036at2"/>
<dbReference type="Pfam" id="PF13279">
    <property type="entry name" value="4HBT_2"/>
    <property type="match status" value="1"/>
</dbReference>
<keyword evidence="4" id="KW-1185">Reference proteome</keyword>
<name>A0A380MUV5_9GAMM</name>
<dbReference type="EMBL" id="UHIA01000004">
    <property type="protein sequence ID" value="SUO96052.1"/>
    <property type="molecule type" value="Genomic_DNA"/>
</dbReference>
<sequence length="139" mass="16081">MPKEIIFRHQFPITIRWGDMDAYQHVNNTLFFRYLESARFAYFEQYVLPLIGGKIPMIVLAEMQCKFEAEIVYPAELVVKSKISRLGRSSFDVYAEIWNAGKRCAQSTAVMVWLNPESKRPEAVPEIVAQAIRTLEHLA</sequence>
<dbReference type="Gene3D" id="3.10.129.10">
    <property type="entry name" value="Hotdog Thioesterase"/>
    <property type="match status" value="1"/>
</dbReference>
<dbReference type="RefSeq" id="WP_115218117.1">
    <property type="nucleotide sequence ID" value="NZ_UHIA01000004.1"/>
</dbReference>
<evidence type="ECO:0000313" key="3">
    <source>
        <dbReference type="EMBL" id="SUO96052.1"/>
    </source>
</evidence>
<dbReference type="AlphaFoldDB" id="A0A380MUV5"/>
<dbReference type="CDD" id="cd00586">
    <property type="entry name" value="4HBT"/>
    <property type="match status" value="1"/>
</dbReference>
<organism evidence="3 4">
    <name type="scientific">Suttonella indologenes</name>
    <dbReference type="NCBI Taxonomy" id="13276"/>
    <lineage>
        <taxon>Bacteria</taxon>
        <taxon>Pseudomonadati</taxon>
        <taxon>Pseudomonadota</taxon>
        <taxon>Gammaproteobacteria</taxon>
        <taxon>Cardiobacteriales</taxon>
        <taxon>Cardiobacteriaceae</taxon>
        <taxon>Suttonella</taxon>
    </lineage>
</organism>
<reference evidence="3 4" key="1">
    <citation type="submission" date="2018-06" db="EMBL/GenBank/DDBJ databases">
        <authorList>
            <consortium name="Pathogen Informatics"/>
            <person name="Doyle S."/>
        </authorList>
    </citation>
    <scope>NUCLEOTIDE SEQUENCE [LARGE SCALE GENOMIC DNA]</scope>
    <source>
        <strain evidence="3 4">NCTC10717</strain>
    </source>
</reference>
<accession>A0A380MUV5</accession>
<evidence type="ECO:0000313" key="4">
    <source>
        <dbReference type="Proteomes" id="UP000254575"/>
    </source>
</evidence>
<evidence type="ECO:0000256" key="1">
    <source>
        <dbReference type="ARBA" id="ARBA00005953"/>
    </source>
</evidence>
<dbReference type="PANTHER" id="PTHR31793:SF27">
    <property type="entry name" value="NOVEL THIOESTERASE SUPERFAMILY DOMAIN AND SAPOSIN A-TYPE DOMAIN CONTAINING PROTEIN (0610012H03RIK)"/>
    <property type="match status" value="1"/>
</dbReference>
<protein>
    <submittedName>
        <fullName evidence="3">Acyl-ACP thioesterase</fullName>
    </submittedName>
</protein>
<gene>
    <name evidence="3" type="ORF">NCTC10717_00834</name>
</gene>
<proteinExistence type="inferred from homology"/>
<dbReference type="SUPFAM" id="SSF54637">
    <property type="entry name" value="Thioesterase/thiol ester dehydrase-isomerase"/>
    <property type="match status" value="1"/>
</dbReference>
<dbReference type="Proteomes" id="UP000254575">
    <property type="component" value="Unassembled WGS sequence"/>
</dbReference>
<keyword evidence="2" id="KW-0378">Hydrolase</keyword>
<dbReference type="InterPro" id="IPR029069">
    <property type="entry name" value="HotDog_dom_sf"/>
</dbReference>
<evidence type="ECO:0000256" key="2">
    <source>
        <dbReference type="ARBA" id="ARBA00022801"/>
    </source>
</evidence>